<evidence type="ECO:0000256" key="1">
    <source>
        <dbReference type="SAM" id="MobiDB-lite"/>
    </source>
</evidence>
<dbReference type="Pfam" id="PF00549">
    <property type="entry name" value="Ligase_CoA"/>
    <property type="match status" value="1"/>
</dbReference>
<dbReference type="Proteomes" id="UP000475214">
    <property type="component" value="Unassembled WGS sequence"/>
</dbReference>
<dbReference type="GO" id="GO:0005829">
    <property type="term" value="C:cytosol"/>
    <property type="evidence" value="ECO:0007669"/>
    <property type="project" value="TreeGrafter"/>
</dbReference>
<comment type="caution">
    <text evidence="3">The sequence shown here is derived from an EMBL/GenBank/DDBJ whole genome shotgun (WGS) entry which is preliminary data.</text>
</comment>
<protein>
    <submittedName>
        <fullName evidence="3">FdrA family protein</fullName>
    </submittedName>
</protein>
<dbReference type="Gene3D" id="3.40.50.261">
    <property type="entry name" value="Succinyl-CoA synthetase domains"/>
    <property type="match status" value="2"/>
</dbReference>
<keyword evidence="4" id="KW-1185">Reference proteome</keyword>
<dbReference type="InterPro" id="IPR016102">
    <property type="entry name" value="Succinyl-CoA_synth-like"/>
</dbReference>
<dbReference type="RefSeq" id="WP_163740439.1">
    <property type="nucleotide sequence ID" value="NZ_JAAGOA010000013.1"/>
</dbReference>
<feature type="region of interest" description="Disordered" evidence="1">
    <location>
        <begin position="508"/>
        <end position="538"/>
    </location>
</feature>
<accession>A0A6L9SA56</accession>
<evidence type="ECO:0000259" key="2">
    <source>
        <dbReference type="Pfam" id="PF00549"/>
    </source>
</evidence>
<dbReference type="Gene3D" id="3.40.50.720">
    <property type="entry name" value="NAD(P)-binding Rossmann-like Domain"/>
    <property type="match status" value="1"/>
</dbReference>
<evidence type="ECO:0000313" key="3">
    <source>
        <dbReference type="EMBL" id="NEE02136.1"/>
    </source>
</evidence>
<organism evidence="3 4">
    <name type="scientific">Phytoactinopolyspora halotolerans</name>
    <dbReference type="NCBI Taxonomy" id="1981512"/>
    <lineage>
        <taxon>Bacteria</taxon>
        <taxon>Bacillati</taxon>
        <taxon>Actinomycetota</taxon>
        <taxon>Actinomycetes</taxon>
        <taxon>Jiangellales</taxon>
        <taxon>Jiangellaceae</taxon>
        <taxon>Phytoactinopolyspora</taxon>
    </lineage>
</organism>
<gene>
    <name evidence="3" type="ORF">G1H10_18335</name>
</gene>
<dbReference type="AlphaFoldDB" id="A0A6L9SA56"/>
<feature type="compositionally biased region" description="Pro residues" evidence="1">
    <location>
        <begin position="513"/>
        <end position="529"/>
    </location>
</feature>
<dbReference type="GO" id="GO:0004776">
    <property type="term" value="F:succinate-CoA ligase (GDP-forming) activity"/>
    <property type="evidence" value="ECO:0007669"/>
    <property type="project" value="TreeGrafter"/>
</dbReference>
<proteinExistence type="predicted"/>
<sequence>MTRDLSVRPGVYHDSVALMQVSRSVADEPGVNAALVAMATPLNVDLAAGMGFTAPDGAGPNDLMIAIDAADDDALARARAIVEAALAGRRAQATQAHQSDAGPQPRTLGSAVERSDATVAFVATPGPHAFVDAMDALLSDVPVVVFSDNVSVADEVRLKQAAQRRGLLVMGPDCGTAVISGVGFGFANVVRPGPVGIVAASGTGAQQLMSLLDASGAGISHCLGVGGRDMSDEVGALSTLTALDMLAADPATEVIVVVGKPPGRRAAEQVHEHAATLTTPVLFAMLGPGQPDLTAAARSAVETLGMPWQEPRSWAAPDDAAPTTPPAADVAPRYVRGLFSGGTLCDEAMAVVAAELGPVYSNIPLRPEWSLGTDLQPMSAAGVEHHVMVDFGDDALTLGRPHPMIDGSLRAHRMLAEALDPTCGVLLLDVVLGHGAHPDPAAELARVIAECRTIASRRGRELPVVVSLIGTAGDPQDLDRQAEALNGAGASVHLSNAAAAREAVRHVVAPSSGLPPTPTARPTTPPTTRPTPTYRSDG</sequence>
<dbReference type="PANTHER" id="PTHR11117">
    <property type="entry name" value="SUCCINYL-COA LIGASE SUBUNIT ALPHA"/>
    <property type="match status" value="1"/>
</dbReference>
<dbReference type="EMBL" id="JAAGOA010000013">
    <property type="protein sequence ID" value="NEE02136.1"/>
    <property type="molecule type" value="Genomic_DNA"/>
</dbReference>
<name>A0A6L9SA56_9ACTN</name>
<dbReference type="InterPro" id="IPR005811">
    <property type="entry name" value="SUCC_ACL_C"/>
</dbReference>
<feature type="domain" description="ATP-citrate synthase/succinyl-CoA ligase C-terminal" evidence="2">
    <location>
        <begin position="338"/>
        <end position="503"/>
    </location>
</feature>
<dbReference type="GO" id="GO:0009361">
    <property type="term" value="C:succinate-CoA ligase complex (ADP-forming)"/>
    <property type="evidence" value="ECO:0007669"/>
    <property type="project" value="TreeGrafter"/>
</dbReference>
<dbReference type="SUPFAM" id="SSF52210">
    <property type="entry name" value="Succinyl-CoA synthetase domains"/>
    <property type="match status" value="2"/>
</dbReference>
<dbReference type="GO" id="GO:0006099">
    <property type="term" value="P:tricarboxylic acid cycle"/>
    <property type="evidence" value="ECO:0007669"/>
    <property type="project" value="TreeGrafter"/>
</dbReference>
<reference evidence="3 4" key="1">
    <citation type="submission" date="2020-02" db="EMBL/GenBank/DDBJ databases">
        <authorList>
            <person name="Li X.-J."/>
            <person name="Han X.-M."/>
        </authorList>
    </citation>
    <scope>NUCLEOTIDE SEQUENCE [LARGE SCALE GENOMIC DNA]</scope>
    <source>
        <strain evidence="3 4">CCTCC AB 2017055</strain>
    </source>
</reference>
<dbReference type="PANTHER" id="PTHR11117:SF24">
    <property type="entry name" value="PROTEIN FDRA"/>
    <property type="match status" value="1"/>
</dbReference>
<evidence type="ECO:0000313" key="4">
    <source>
        <dbReference type="Proteomes" id="UP000475214"/>
    </source>
</evidence>
<dbReference type="GO" id="GO:0004775">
    <property type="term" value="F:succinate-CoA ligase (ADP-forming) activity"/>
    <property type="evidence" value="ECO:0007669"/>
    <property type="project" value="TreeGrafter"/>
</dbReference>